<evidence type="ECO:0000313" key="2">
    <source>
        <dbReference type="Proteomes" id="UP000175968"/>
    </source>
</evidence>
<dbReference type="RefSeq" id="WP_035635920.1">
    <property type="nucleotide sequence ID" value="NZ_CP017479.1"/>
</dbReference>
<dbReference type="Proteomes" id="UP000175968">
    <property type="component" value="Chromosome"/>
</dbReference>
<reference evidence="1 2" key="1">
    <citation type="submission" date="2016-10" db="EMBL/GenBank/DDBJ databases">
        <title>Flavobacterium gilvum sp. nov., isolated from stream water.</title>
        <authorList>
            <person name="Shin S.-K."/>
            <person name="Cho Y.-J."/>
            <person name="Yi H."/>
        </authorList>
    </citation>
    <scope>NUCLEOTIDE SEQUENCE [LARGE SCALE GENOMIC DNA]</scope>
    <source>
        <strain evidence="1 2">EM1308</strain>
    </source>
</reference>
<dbReference type="EMBL" id="CP017479">
    <property type="protein sequence ID" value="AOW08744.1"/>
    <property type="molecule type" value="Genomic_DNA"/>
</dbReference>
<evidence type="ECO:0000313" key="1">
    <source>
        <dbReference type="EMBL" id="AOW08744.1"/>
    </source>
</evidence>
<dbReference type="InterPro" id="IPR019694">
    <property type="entry name" value="Phage_HP1_Orf23"/>
</dbReference>
<dbReference type="KEGG" id="fgl:EM308_04085"/>
<organism evidence="1 2">
    <name type="scientific">Flavobacterium gilvum</name>
    <dbReference type="NCBI Taxonomy" id="1492737"/>
    <lineage>
        <taxon>Bacteria</taxon>
        <taxon>Pseudomonadati</taxon>
        <taxon>Bacteroidota</taxon>
        <taxon>Flavobacteriia</taxon>
        <taxon>Flavobacteriales</taxon>
        <taxon>Flavobacteriaceae</taxon>
        <taxon>Flavobacterium</taxon>
    </lineage>
</organism>
<proteinExistence type="predicted"/>
<protein>
    <submittedName>
        <fullName evidence="1">Uncharacterized protein</fullName>
    </submittedName>
</protein>
<dbReference type="AlphaFoldDB" id="A0AAC9N5S4"/>
<dbReference type="Pfam" id="PF10758">
    <property type="entry name" value="DUF2586"/>
    <property type="match status" value="1"/>
</dbReference>
<name>A0AAC9N5S4_9FLAO</name>
<keyword evidence="2" id="KW-1185">Reference proteome</keyword>
<sequence>MGKPHVNIAFENGNIGTVTTSPDGVNVIVSSAVANAGFALSTPYTVYSLNEAEALGIIPTIAGNYELHKTIKEFYAEAGNGMELWIYGLAKTKTLDELVAASETVLTSSNRRIRFVTIKYAPSVPDTDVEAGLREGFPATCAAAQAIAEQFTVDNTHPVVFILEAYNYSGVPADLIGFGDTTYNRVAVMIGDTEKRTGATASKGAAVGVLAGRIAKNQVHVNVGRVKDGALKPLTFYVVDIPVEQVNVGALYDKGFITLTTHIGKSGYYFVDDMLACELEDDYHFLTRRRVIDKAYVLANQTLTNFILDTVPLTNEGKIQAAYAKALEAEVERVIAQEMTAKGELSADVTVANDTGVNCVIDVTNNIAQDSTIKGRIGVRPHGYGRFLEFTIGFNTGQ</sequence>
<accession>A0AAC9N5S4</accession>
<gene>
    <name evidence="1" type="ORF">EM308_04085</name>
</gene>